<dbReference type="EMBL" id="MU006107">
    <property type="protein sequence ID" value="KAF2835651.1"/>
    <property type="molecule type" value="Genomic_DNA"/>
</dbReference>
<dbReference type="AlphaFoldDB" id="A0A9P4S3R1"/>
<evidence type="ECO:0000313" key="4">
    <source>
        <dbReference type="Proteomes" id="UP000799429"/>
    </source>
</evidence>
<reference evidence="3" key="1">
    <citation type="journal article" date="2020" name="Stud. Mycol.">
        <title>101 Dothideomycetes genomes: a test case for predicting lifestyles and emergence of pathogens.</title>
        <authorList>
            <person name="Haridas S."/>
            <person name="Albert R."/>
            <person name="Binder M."/>
            <person name="Bloem J."/>
            <person name="Labutti K."/>
            <person name="Salamov A."/>
            <person name="Andreopoulos B."/>
            <person name="Baker S."/>
            <person name="Barry K."/>
            <person name="Bills G."/>
            <person name="Bluhm B."/>
            <person name="Cannon C."/>
            <person name="Castanera R."/>
            <person name="Culley D."/>
            <person name="Daum C."/>
            <person name="Ezra D."/>
            <person name="Gonzalez J."/>
            <person name="Henrissat B."/>
            <person name="Kuo A."/>
            <person name="Liang C."/>
            <person name="Lipzen A."/>
            <person name="Lutzoni F."/>
            <person name="Magnuson J."/>
            <person name="Mondo S."/>
            <person name="Nolan M."/>
            <person name="Ohm R."/>
            <person name="Pangilinan J."/>
            <person name="Park H.-J."/>
            <person name="Ramirez L."/>
            <person name="Alfaro M."/>
            <person name="Sun H."/>
            <person name="Tritt A."/>
            <person name="Yoshinaga Y."/>
            <person name="Zwiers L.-H."/>
            <person name="Turgeon B."/>
            <person name="Goodwin S."/>
            <person name="Spatafora J."/>
            <person name="Crous P."/>
            <person name="Grigoriev I."/>
        </authorList>
    </citation>
    <scope>NUCLEOTIDE SEQUENCE</scope>
    <source>
        <strain evidence="3">CBS 101060</strain>
    </source>
</reference>
<keyword evidence="1" id="KW-0812">Transmembrane</keyword>
<dbReference type="Pfam" id="PF24864">
    <property type="entry name" value="DUF7730"/>
    <property type="match status" value="1"/>
</dbReference>
<protein>
    <recommendedName>
        <fullName evidence="2">DUF7730 domain-containing protein</fullName>
    </recommendedName>
</protein>
<evidence type="ECO:0000259" key="2">
    <source>
        <dbReference type="Pfam" id="PF24864"/>
    </source>
</evidence>
<dbReference type="InterPro" id="IPR056632">
    <property type="entry name" value="DUF7730"/>
</dbReference>
<feature type="domain" description="DUF7730" evidence="2">
    <location>
        <begin position="114"/>
        <end position="344"/>
    </location>
</feature>
<evidence type="ECO:0000313" key="3">
    <source>
        <dbReference type="EMBL" id="KAF2835651.1"/>
    </source>
</evidence>
<organism evidence="3 4">
    <name type="scientific">Patellaria atrata CBS 101060</name>
    <dbReference type="NCBI Taxonomy" id="1346257"/>
    <lineage>
        <taxon>Eukaryota</taxon>
        <taxon>Fungi</taxon>
        <taxon>Dikarya</taxon>
        <taxon>Ascomycota</taxon>
        <taxon>Pezizomycotina</taxon>
        <taxon>Dothideomycetes</taxon>
        <taxon>Dothideomycetes incertae sedis</taxon>
        <taxon>Patellariales</taxon>
        <taxon>Patellariaceae</taxon>
        <taxon>Patellaria</taxon>
    </lineage>
</organism>
<keyword evidence="1" id="KW-1133">Transmembrane helix</keyword>
<proteinExistence type="predicted"/>
<dbReference type="Proteomes" id="UP000799429">
    <property type="component" value="Unassembled WGS sequence"/>
</dbReference>
<dbReference type="OrthoDB" id="4757095at2759"/>
<accession>A0A9P4S3R1</accession>
<evidence type="ECO:0000256" key="1">
    <source>
        <dbReference type="SAM" id="Phobius"/>
    </source>
</evidence>
<feature type="transmembrane region" description="Helical" evidence="1">
    <location>
        <begin position="12"/>
        <end position="31"/>
    </location>
</feature>
<comment type="caution">
    <text evidence="3">The sequence shown here is derived from an EMBL/GenBank/DDBJ whole genome shotgun (WGS) entry which is preliminary data.</text>
</comment>
<dbReference type="PANTHER" id="PTHR38790">
    <property type="entry name" value="2EXR DOMAIN-CONTAINING PROTEIN-RELATED"/>
    <property type="match status" value="1"/>
</dbReference>
<gene>
    <name evidence="3" type="ORF">M501DRAFT_997793</name>
</gene>
<sequence>MPSSRSRKVLKGISWTVFCIVCSPLVCYYTIEVLLEDVIDKKKREAAKVRRREKKEHRERVPVPLPGVRPRRLSLPLCEPPVEAQPNEKRPIHVLPIRRKNVRQPAIVQTTLDQLQSPLFNTLPAEIRVLIYQYAIGNQTLHITHLNKRLGHIVCMNTSSQKQFGVRRHFCWGYETESKEFINGDPELFSNTMGEGFTTPSSTGSLLSLLKSCRRVYSEAISILYTRNIFAVKHIRTVIDLNHTILTSRLHQIRTLDLRWTTQAPWHAENIDNRTTVYDKRTWEHVWSIIARMDGLRNLKVEIGGPGLLEPAHVLAVLRPLYHVKQTNVFMVTIEDWRKKVQGDLPPGPFLLRSRYSRTKEEVAWNP</sequence>
<name>A0A9P4S3R1_9PEZI</name>
<keyword evidence="1" id="KW-0472">Membrane</keyword>
<keyword evidence="4" id="KW-1185">Reference proteome</keyword>